<dbReference type="InterPro" id="IPR000297">
    <property type="entry name" value="PPIase_PpiC"/>
</dbReference>
<keyword evidence="15" id="KW-1185">Reference proteome</keyword>
<evidence type="ECO:0000259" key="13">
    <source>
        <dbReference type="PROSITE" id="PS50198"/>
    </source>
</evidence>
<reference evidence="15" key="1">
    <citation type="journal article" date="2019" name="Int. J. Syst. Evol. Microbiol.">
        <title>The Global Catalogue of Microorganisms (GCM) 10K type strain sequencing project: providing services to taxonomists for standard genome sequencing and annotation.</title>
        <authorList>
            <consortium name="The Broad Institute Genomics Platform"/>
            <consortium name="The Broad Institute Genome Sequencing Center for Infectious Disease"/>
            <person name="Wu L."/>
            <person name="Ma J."/>
        </authorList>
    </citation>
    <scope>NUCLEOTIDE SEQUENCE [LARGE SCALE GENOMIC DNA]</scope>
    <source>
        <strain evidence="15">JCM 18204</strain>
    </source>
</reference>
<keyword evidence="4 12" id="KW-0812">Transmembrane</keyword>
<dbReference type="Pfam" id="PF13616">
    <property type="entry name" value="Rotamase_3"/>
    <property type="match status" value="1"/>
</dbReference>
<dbReference type="Proteomes" id="UP001499959">
    <property type="component" value="Unassembled WGS sequence"/>
</dbReference>
<dbReference type="InterPro" id="IPR052029">
    <property type="entry name" value="PpiD_chaperone"/>
</dbReference>
<comment type="subcellular location">
    <subcellularLocation>
        <location evidence="1">Cell inner membrane</location>
        <topology evidence="1">Single-pass type II membrane protein</topology>
        <orientation evidence="1">Periplasmic side</orientation>
    </subcellularLocation>
</comment>
<keyword evidence="7" id="KW-0143">Chaperone</keyword>
<keyword evidence="11 14" id="KW-0413">Isomerase</keyword>
<evidence type="ECO:0000256" key="9">
    <source>
        <dbReference type="ARBA" id="ARBA00040743"/>
    </source>
</evidence>
<dbReference type="PANTHER" id="PTHR47529">
    <property type="entry name" value="PEPTIDYL-PROLYL CIS-TRANS ISOMERASE D"/>
    <property type="match status" value="1"/>
</dbReference>
<feature type="transmembrane region" description="Helical" evidence="12">
    <location>
        <begin position="12"/>
        <end position="30"/>
    </location>
</feature>
<keyword evidence="3" id="KW-0997">Cell inner membrane</keyword>
<comment type="similarity">
    <text evidence="8">Belongs to the PpiD chaperone family.</text>
</comment>
<dbReference type="SUPFAM" id="SSF54534">
    <property type="entry name" value="FKBP-like"/>
    <property type="match status" value="1"/>
</dbReference>
<evidence type="ECO:0000256" key="8">
    <source>
        <dbReference type="ARBA" id="ARBA00038408"/>
    </source>
</evidence>
<dbReference type="SUPFAM" id="SSF109998">
    <property type="entry name" value="Triger factor/SurA peptide-binding domain-like"/>
    <property type="match status" value="1"/>
</dbReference>
<dbReference type="Gene3D" id="3.10.50.40">
    <property type="match status" value="1"/>
</dbReference>
<feature type="domain" description="PpiC" evidence="13">
    <location>
        <begin position="287"/>
        <end position="389"/>
    </location>
</feature>
<keyword evidence="6 12" id="KW-0472">Membrane</keyword>
<comment type="caution">
    <text evidence="14">The sequence shown here is derived from an EMBL/GenBank/DDBJ whole genome shotgun (WGS) entry which is preliminary data.</text>
</comment>
<dbReference type="Pfam" id="PF13624">
    <property type="entry name" value="SurA_N_3"/>
    <property type="match status" value="2"/>
</dbReference>
<name>A0ABP9CGS7_9GAMM</name>
<evidence type="ECO:0000313" key="14">
    <source>
        <dbReference type="EMBL" id="GAA4807584.1"/>
    </source>
</evidence>
<evidence type="ECO:0000256" key="12">
    <source>
        <dbReference type="SAM" id="Phobius"/>
    </source>
</evidence>
<dbReference type="PROSITE" id="PS50198">
    <property type="entry name" value="PPIC_PPIASE_2"/>
    <property type="match status" value="1"/>
</dbReference>
<evidence type="ECO:0000256" key="11">
    <source>
        <dbReference type="PROSITE-ProRule" id="PRU00278"/>
    </source>
</evidence>
<dbReference type="RefSeq" id="WP_345304939.1">
    <property type="nucleotide sequence ID" value="NZ_BAABJE010000030.1"/>
</dbReference>
<keyword evidence="5 12" id="KW-1133">Transmembrane helix</keyword>
<evidence type="ECO:0000256" key="4">
    <source>
        <dbReference type="ARBA" id="ARBA00022692"/>
    </source>
</evidence>
<evidence type="ECO:0000256" key="6">
    <source>
        <dbReference type="ARBA" id="ARBA00023136"/>
    </source>
</evidence>
<dbReference type="EMBL" id="BAABJE010000030">
    <property type="protein sequence ID" value="GAA4807584.1"/>
    <property type="molecule type" value="Genomic_DNA"/>
</dbReference>
<evidence type="ECO:0000256" key="5">
    <source>
        <dbReference type="ARBA" id="ARBA00022989"/>
    </source>
</evidence>
<dbReference type="PROSITE" id="PS01096">
    <property type="entry name" value="PPIC_PPIASE_1"/>
    <property type="match status" value="1"/>
</dbReference>
<evidence type="ECO:0000256" key="10">
    <source>
        <dbReference type="ARBA" id="ARBA00042775"/>
    </source>
</evidence>
<organism evidence="14 15">
    <name type="scientific">Lysobacter hankyongensis</name>
    <dbReference type="NCBI Taxonomy" id="1176535"/>
    <lineage>
        <taxon>Bacteria</taxon>
        <taxon>Pseudomonadati</taxon>
        <taxon>Pseudomonadota</taxon>
        <taxon>Gammaproteobacteria</taxon>
        <taxon>Lysobacterales</taxon>
        <taxon>Lysobacteraceae</taxon>
        <taxon>Lysobacter</taxon>
    </lineage>
</organism>
<sequence length="658" mass="72491">MLQALREKSSGWIATVILGMLMIPFAFFGMEQYLFQRTETFAAKIEAPPTWWTSAPDWWLVRKAFWQQEEISVDDFRTRFESARQQQRAAAGENFDSRAFEKIENKREILEAMIDERVLRMTTEREGIVVGDAQVRETIESIPDFQSDGKFDAKRYRLMLASQSPARTPSEFDQQIRESLKQQLLASRLRESAFVTNGEGQRLITLLSEKRDVSYAMLPSAPVDTTPVPAAEIASWYKAHPEDFRAPEMVTIEYIDVDASTLVDAAPIDEAALRDRFAQEKSRFVEPEQRLTSHILVRVDATADAAAQKAAEAKAQDLLKQAKGGADFAALARQYSDDSSKDAGGDLGWIAKNGQMVKPFEDAVFATAVGQISGPVKTDFGWHLIQVRELKAGREMPFEQARPELERLAAEAERERAYSDLTGKLVDDVLKSPSSLGPAARASKLTVQKLGPFARGQGTGIATNPAVQRAAFSDDLKESRMASDLIEIAPNHSVVIRVMDHTPERVQPLDKVGAQVVAAIRADRARKAAEAEADAVLARLKKGESLATIATEKKWILANVPGVTRTAPVPDAQAVRAYFEVPAPAAGKVSPGKTATANGQIVVFEVTKVAQGDDSEITPDIRAGFLRQLAPSIGEQDVLSLGKSQRKRMKVSVAEDRL</sequence>
<evidence type="ECO:0000313" key="15">
    <source>
        <dbReference type="Proteomes" id="UP001499959"/>
    </source>
</evidence>
<dbReference type="PANTHER" id="PTHR47529:SF1">
    <property type="entry name" value="PERIPLASMIC CHAPERONE PPID"/>
    <property type="match status" value="1"/>
</dbReference>
<evidence type="ECO:0000256" key="3">
    <source>
        <dbReference type="ARBA" id="ARBA00022519"/>
    </source>
</evidence>
<proteinExistence type="inferred from homology"/>
<dbReference type="Gene3D" id="1.10.4030.10">
    <property type="entry name" value="Porin chaperone SurA, peptide-binding domain"/>
    <property type="match status" value="1"/>
</dbReference>
<dbReference type="GO" id="GO:0016853">
    <property type="term" value="F:isomerase activity"/>
    <property type="evidence" value="ECO:0007669"/>
    <property type="project" value="UniProtKB-KW"/>
</dbReference>
<keyword evidence="2" id="KW-1003">Cell membrane</keyword>
<gene>
    <name evidence="14" type="ORF">GCM10023307_37910</name>
</gene>
<keyword evidence="11" id="KW-0697">Rotamase</keyword>
<evidence type="ECO:0000256" key="7">
    <source>
        <dbReference type="ARBA" id="ARBA00023186"/>
    </source>
</evidence>
<dbReference type="InterPro" id="IPR046357">
    <property type="entry name" value="PPIase_dom_sf"/>
</dbReference>
<accession>A0ABP9CGS7</accession>
<dbReference type="InterPro" id="IPR027304">
    <property type="entry name" value="Trigger_fact/SurA_dom_sf"/>
</dbReference>
<protein>
    <recommendedName>
        <fullName evidence="9">Periplasmic chaperone PpiD</fullName>
    </recommendedName>
    <alternativeName>
        <fullName evidence="10">Periplasmic folding chaperone</fullName>
    </alternativeName>
</protein>
<evidence type="ECO:0000256" key="1">
    <source>
        <dbReference type="ARBA" id="ARBA00004382"/>
    </source>
</evidence>
<evidence type="ECO:0000256" key="2">
    <source>
        <dbReference type="ARBA" id="ARBA00022475"/>
    </source>
</evidence>
<dbReference type="InterPro" id="IPR023058">
    <property type="entry name" value="PPIase_PpiC_CS"/>
</dbReference>